<evidence type="ECO:0000313" key="3">
    <source>
        <dbReference type="Proteomes" id="UP000198656"/>
    </source>
</evidence>
<keyword evidence="3" id="KW-1185">Reference proteome</keyword>
<dbReference type="Proteomes" id="UP000198656">
    <property type="component" value="Unassembled WGS sequence"/>
</dbReference>
<keyword evidence="1" id="KW-0472">Membrane</keyword>
<keyword evidence="1" id="KW-0812">Transmembrane</keyword>
<feature type="transmembrane region" description="Helical" evidence="1">
    <location>
        <begin position="7"/>
        <end position="30"/>
    </location>
</feature>
<evidence type="ECO:0000313" key="2">
    <source>
        <dbReference type="EMBL" id="SDG46847.1"/>
    </source>
</evidence>
<dbReference type="EMBL" id="FNCP01000003">
    <property type="protein sequence ID" value="SDG46847.1"/>
    <property type="molecule type" value="Genomic_DNA"/>
</dbReference>
<protein>
    <submittedName>
        <fullName evidence="2">Uncharacterized protein</fullName>
    </submittedName>
</protein>
<sequence>MQKSPEAYIFMYLKASVFMYLHHIQGLIWWRRGVTIQTLEWENCFDFANLI</sequence>
<evidence type="ECO:0000256" key="1">
    <source>
        <dbReference type="SAM" id="Phobius"/>
    </source>
</evidence>
<organism evidence="2 3">
    <name type="scientific">Desulfosporosinus hippei DSM 8344</name>
    <dbReference type="NCBI Taxonomy" id="1121419"/>
    <lineage>
        <taxon>Bacteria</taxon>
        <taxon>Bacillati</taxon>
        <taxon>Bacillota</taxon>
        <taxon>Clostridia</taxon>
        <taxon>Eubacteriales</taxon>
        <taxon>Desulfitobacteriaceae</taxon>
        <taxon>Desulfosporosinus</taxon>
    </lineage>
</organism>
<name>A0A1G7UH80_9FIRM</name>
<accession>A0A1G7UH80</accession>
<dbReference type="AlphaFoldDB" id="A0A1G7UH80"/>
<reference evidence="3" key="1">
    <citation type="submission" date="2016-10" db="EMBL/GenBank/DDBJ databases">
        <authorList>
            <person name="Varghese N."/>
            <person name="Submissions S."/>
        </authorList>
    </citation>
    <scope>NUCLEOTIDE SEQUENCE [LARGE SCALE GENOMIC DNA]</scope>
    <source>
        <strain evidence="3">DSM 8344</strain>
    </source>
</reference>
<gene>
    <name evidence="2" type="ORF">SAMN05443529_103142</name>
</gene>
<keyword evidence="1" id="KW-1133">Transmembrane helix</keyword>
<proteinExistence type="predicted"/>